<evidence type="ECO:0000313" key="3">
    <source>
        <dbReference type="Proteomes" id="UP001233999"/>
    </source>
</evidence>
<name>A0AAD7ZZL1_DIPPU</name>
<dbReference type="Proteomes" id="UP001233999">
    <property type="component" value="Unassembled WGS sequence"/>
</dbReference>
<gene>
    <name evidence="2" type="ORF">L9F63_027950</name>
</gene>
<reference evidence="2" key="1">
    <citation type="journal article" date="2023" name="IScience">
        <title>Live-bearing cockroach genome reveals convergent evolutionary mechanisms linked to viviparity in insects and beyond.</title>
        <authorList>
            <person name="Fouks B."/>
            <person name="Harrison M.C."/>
            <person name="Mikhailova A.A."/>
            <person name="Marchal E."/>
            <person name="English S."/>
            <person name="Carruthers M."/>
            <person name="Jennings E.C."/>
            <person name="Chiamaka E.L."/>
            <person name="Frigard R.A."/>
            <person name="Pippel M."/>
            <person name="Attardo G.M."/>
            <person name="Benoit J.B."/>
            <person name="Bornberg-Bauer E."/>
            <person name="Tobe S.S."/>
        </authorList>
    </citation>
    <scope>NUCLEOTIDE SEQUENCE</scope>
    <source>
        <strain evidence="2">Stay&amp;Tobe</strain>
    </source>
</reference>
<evidence type="ECO:0000259" key="1">
    <source>
        <dbReference type="Pfam" id="PF23030"/>
    </source>
</evidence>
<accession>A0AAD7ZZL1</accession>
<dbReference type="Pfam" id="PF23030">
    <property type="entry name" value="SCAF11-like_C"/>
    <property type="match status" value="1"/>
</dbReference>
<feature type="non-terminal residue" evidence="2">
    <location>
        <position position="1"/>
    </location>
</feature>
<dbReference type="InterPro" id="IPR057031">
    <property type="entry name" value="SFR19-like_C"/>
</dbReference>
<reference evidence="2" key="2">
    <citation type="submission" date="2023-05" db="EMBL/GenBank/DDBJ databases">
        <authorList>
            <person name="Fouks B."/>
        </authorList>
    </citation>
    <scope>NUCLEOTIDE SEQUENCE</scope>
    <source>
        <strain evidence="2">Stay&amp;Tobe</strain>
        <tissue evidence="2">Testes</tissue>
    </source>
</reference>
<proteinExistence type="predicted"/>
<dbReference type="PANTHER" id="PTHR12618:SF20">
    <property type="entry name" value="PHD AND RING FINGER DOMAIN-CONTAINING PROTEIN 1"/>
    <property type="match status" value="1"/>
</dbReference>
<protein>
    <recommendedName>
        <fullName evidence="1">SFR19-like C-terminal domain-containing protein</fullName>
    </recommendedName>
</protein>
<keyword evidence="3" id="KW-1185">Reference proteome</keyword>
<dbReference type="InterPro" id="IPR047157">
    <property type="entry name" value="PHRF1/Atg35"/>
</dbReference>
<dbReference type="EMBL" id="JASPKZ010004810">
    <property type="protein sequence ID" value="KAJ9589789.1"/>
    <property type="molecule type" value="Genomic_DNA"/>
</dbReference>
<organism evidence="2 3">
    <name type="scientific">Diploptera punctata</name>
    <name type="common">Pacific beetle cockroach</name>
    <dbReference type="NCBI Taxonomy" id="6984"/>
    <lineage>
        <taxon>Eukaryota</taxon>
        <taxon>Metazoa</taxon>
        <taxon>Ecdysozoa</taxon>
        <taxon>Arthropoda</taxon>
        <taxon>Hexapoda</taxon>
        <taxon>Insecta</taxon>
        <taxon>Pterygota</taxon>
        <taxon>Neoptera</taxon>
        <taxon>Polyneoptera</taxon>
        <taxon>Dictyoptera</taxon>
        <taxon>Blattodea</taxon>
        <taxon>Blaberoidea</taxon>
        <taxon>Blaberidae</taxon>
        <taxon>Diplopterinae</taxon>
        <taxon>Diploptera</taxon>
    </lineage>
</organism>
<sequence length="94" mass="10746">MTALRKAEVVNQLKTTAQKSVTKLKNLQKTLQYWCLQQLVNYLTPGHLICHNKSGEINPIKISCLVEAYVKKYRYAAKKKALASGKTKPKQHFE</sequence>
<feature type="domain" description="SFR19-like C-terminal" evidence="1">
    <location>
        <begin position="49"/>
        <end position="81"/>
    </location>
</feature>
<comment type="caution">
    <text evidence="2">The sequence shown here is derived from an EMBL/GenBank/DDBJ whole genome shotgun (WGS) entry which is preliminary data.</text>
</comment>
<dbReference type="PANTHER" id="PTHR12618">
    <property type="entry name" value="PHD AND RING FINGER DOMAIN-CONTAINING PROTEIN 1"/>
    <property type="match status" value="1"/>
</dbReference>
<evidence type="ECO:0000313" key="2">
    <source>
        <dbReference type="EMBL" id="KAJ9589789.1"/>
    </source>
</evidence>
<dbReference type="AlphaFoldDB" id="A0AAD7ZZL1"/>